<dbReference type="InterPro" id="IPR003495">
    <property type="entry name" value="CobW/HypB/UreG_nucleotide-bd"/>
</dbReference>
<organism evidence="2 3">
    <name type="scientific">Desulfuromonas acetoxidans (strain DSM 684 / 11070)</name>
    <dbReference type="NCBI Taxonomy" id="281689"/>
    <lineage>
        <taxon>Bacteria</taxon>
        <taxon>Pseudomonadati</taxon>
        <taxon>Thermodesulfobacteriota</taxon>
        <taxon>Desulfuromonadia</taxon>
        <taxon>Desulfuromonadales</taxon>
        <taxon>Desulfuromonadaceae</taxon>
        <taxon>Desulfuromonas</taxon>
    </lineage>
</organism>
<dbReference type="EMBL" id="AAEW02000003">
    <property type="protein sequence ID" value="EAT16884.1"/>
    <property type="molecule type" value="Genomic_DNA"/>
</dbReference>
<name>Q1K2J7_DESA6</name>
<dbReference type="InterPro" id="IPR051316">
    <property type="entry name" value="Zinc-reg_GTPase_activator"/>
</dbReference>
<feature type="domain" description="CobW/HypB/UreG nucleotide-binding" evidence="1">
    <location>
        <begin position="6"/>
        <end position="170"/>
    </location>
</feature>
<dbReference type="Proteomes" id="UP000005695">
    <property type="component" value="Unassembled WGS sequence"/>
</dbReference>
<dbReference type="Gene3D" id="3.40.50.300">
    <property type="entry name" value="P-loop containing nucleotide triphosphate hydrolases"/>
    <property type="match status" value="1"/>
</dbReference>
<gene>
    <name evidence="2" type="ORF">Dace_2136</name>
</gene>
<reference evidence="2" key="2">
    <citation type="submission" date="2006-05" db="EMBL/GenBank/DDBJ databases">
        <title>Sequencing of the draft genome and assembly of Desulfuromonas acetoxidans DSM 684.</title>
        <authorList>
            <consortium name="US DOE Joint Genome Institute (JGI-PGF)"/>
            <person name="Copeland A."/>
            <person name="Lucas S."/>
            <person name="Lapidus A."/>
            <person name="Barry K."/>
            <person name="Detter J.C."/>
            <person name="Glavina del Rio T."/>
            <person name="Hammon N."/>
            <person name="Israni S."/>
            <person name="Dalin E."/>
            <person name="Tice H."/>
            <person name="Bruce D."/>
            <person name="Pitluck S."/>
            <person name="Richardson P."/>
        </authorList>
    </citation>
    <scope>NUCLEOTIDE SEQUENCE [LARGE SCALE GENOMIC DNA]</scope>
    <source>
        <strain evidence="2">DSM 684</strain>
    </source>
</reference>
<evidence type="ECO:0000313" key="3">
    <source>
        <dbReference type="Proteomes" id="UP000005695"/>
    </source>
</evidence>
<dbReference type="InterPro" id="IPR027417">
    <property type="entry name" value="P-loop_NTPase"/>
</dbReference>
<dbReference type="Pfam" id="PF02492">
    <property type="entry name" value="cobW"/>
    <property type="match status" value="1"/>
</dbReference>
<evidence type="ECO:0000313" key="2">
    <source>
        <dbReference type="EMBL" id="EAT16884.1"/>
    </source>
</evidence>
<reference evidence="2" key="1">
    <citation type="submission" date="2006-05" db="EMBL/GenBank/DDBJ databases">
        <title>Annotation of the draft genome assembly of Desulfuromonas acetoxidans DSM 684.</title>
        <authorList>
            <consortium name="US DOE Joint Genome Institute (JGI-ORNL)"/>
            <person name="Larimer F."/>
            <person name="Land M."/>
            <person name="Hauser L."/>
        </authorList>
    </citation>
    <scope>NUCLEOTIDE SEQUENCE [LARGE SCALE GENOMIC DNA]</scope>
    <source>
        <strain evidence="2">DSM 684</strain>
    </source>
</reference>
<dbReference type="OrthoDB" id="9808822at2"/>
<dbReference type="RefSeq" id="WP_005998374.1">
    <property type="nucleotide sequence ID" value="NZ_AAEW02000003.1"/>
</dbReference>
<keyword evidence="3" id="KW-1185">Reference proteome</keyword>
<comment type="caution">
    <text evidence="2">The sequence shown here is derived from an EMBL/GenBank/DDBJ whole genome shotgun (WGS) entry which is preliminary data.</text>
</comment>
<accession>Q1K2J7</accession>
<dbReference type="PANTHER" id="PTHR13748:SF62">
    <property type="entry name" value="COBW DOMAIN-CONTAINING PROTEIN"/>
    <property type="match status" value="1"/>
</dbReference>
<dbReference type="GO" id="GO:0005737">
    <property type="term" value="C:cytoplasm"/>
    <property type="evidence" value="ECO:0007669"/>
    <property type="project" value="TreeGrafter"/>
</dbReference>
<dbReference type="AlphaFoldDB" id="Q1K2J7"/>
<proteinExistence type="predicted"/>
<protein>
    <submittedName>
        <fullName evidence="2">Cobalamin synthesis protein, P47K</fullName>
    </submittedName>
</protein>
<dbReference type="PANTHER" id="PTHR13748">
    <property type="entry name" value="COBW-RELATED"/>
    <property type="match status" value="1"/>
</dbReference>
<dbReference type="SUPFAM" id="SSF52540">
    <property type="entry name" value="P-loop containing nucleoside triphosphate hydrolases"/>
    <property type="match status" value="1"/>
</dbReference>
<sequence>MSCRLILVGGFLGAGKTTLLAETAHKLSLQGLKVGLITNDQATNLVDTRMLVRSGAGVAEVSGSCFCCNFQGLLDAMDQLKKTFDADIVLAEPVGSCTDLSATIIQPLKDKLQSKLLISPLTVLADPIKLGAILAGGTAGLHDDAAYIYRKQLEEADLILISKVDLLTLPMVDDLLIRVRKAFPSAIVQPLSAERNVGLDYWLDHVLHKTTAGNTLLDIDYDRYAEGEAVLGWLNARFELRTTAGTWRTFAEAIMTRLHHQFAERNLPIGHVKLIVESESQVLFANLTGTEIEPKIRGEMTSTPHATMTINARVETSPEELRQIIWQALQQSSDGINVYQEQWNCLKPGRPEPTYRYSELVA</sequence>
<evidence type="ECO:0000259" key="1">
    <source>
        <dbReference type="Pfam" id="PF02492"/>
    </source>
</evidence>